<organism evidence="1 2">
    <name type="scientific">[Propionibacterium] namnetense SK182B-JCVI</name>
    <dbReference type="NCBI Taxonomy" id="1051006"/>
    <lineage>
        <taxon>Bacteria</taxon>
        <taxon>Bacillati</taxon>
        <taxon>Actinomycetota</taxon>
        <taxon>Actinomycetes</taxon>
        <taxon>Propionibacteriales</taxon>
        <taxon>Propionibacteriaceae</taxon>
        <taxon>Cutibacterium</taxon>
    </lineage>
</organism>
<evidence type="ECO:0000313" key="2">
    <source>
        <dbReference type="Proteomes" id="UP000007832"/>
    </source>
</evidence>
<dbReference type="AlphaFoldDB" id="F9NUN2"/>
<accession>F9NUN2</accession>
<gene>
    <name evidence="1" type="ORF">HMPREF1162_1236</name>
</gene>
<name>F9NUN2_9ACTN</name>
<comment type="caution">
    <text evidence="1">The sequence shown here is derived from an EMBL/GenBank/DDBJ whole genome shotgun (WGS) entry which is preliminary data.</text>
</comment>
<sequence>MSSTRRWLDGASYAAALLVVVSLLGGRSMGAADEVLCQGVTSTTITVSVRV</sequence>
<dbReference type="Proteomes" id="UP000007832">
    <property type="component" value="Unassembled WGS sequence"/>
</dbReference>
<dbReference type="EMBL" id="AFUN01000023">
    <property type="protein sequence ID" value="EGR97357.1"/>
    <property type="molecule type" value="Genomic_DNA"/>
</dbReference>
<reference evidence="1 2" key="1">
    <citation type="submission" date="2011-07" db="EMBL/GenBank/DDBJ databases">
        <title>Genome Sequence of Propionibacterium acnes SK182B-JCVI.</title>
        <authorList>
            <person name="Durkin A.S."/>
            <person name="Madupu R."/>
            <person name="Hostetler J."/>
            <person name="Radune D."/>
            <person name="Torralba M."/>
            <person name="Methe B."/>
            <person name="Sutton G."/>
            <person name="Strausberg R.L."/>
            <person name="Nelson K.E."/>
        </authorList>
    </citation>
    <scope>NUCLEOTIDE SEQUENCE [LARGE SCALE GENOMIC DNA]</scope>
    <source>
        <strain evidence="1 2">SK182B-JCVI</strain>
    </source>
</reference>
<evidence type="ECO:0000313" key="1">
    <source>
        <dbReference type="EMBL" id="EGR97357.1"/>
    </source>
</evidence>
<proteinExistence type="predicted"/>
<protein>
    <submittedName>
        <fullName evidence="1">Uncharacterized protein</fullName>
    </submittedName>
</protein>